<feature type="region of interest" description="Disordered" evidence="6">
    <location>
        <begin position="284"/>
        <end position="309"/>
    </location>
</feature>
<sequence>MDCETLPSKGTLKTIQPNATTTALAPGFRFHPTDEELVSYYLKRKVTNKAFHFNAIAEVDIYKNEPWDLVAYSRLKTKDQVWYFFNVLDKKFKSGARMNRTTGTGYWKSTGKDHEIRHNTQLVGMKKTLVFHNRHVSDKQRTNWVMHEYRLVDEENDKIQVGQDTYTLCRVFHKTNRSALYAPFNEEEWDDGNATFPGEDAQDDLVTSDDAYVEMNGVETVNDDQKFSSSNVTQHSECMNKDPPLQTSEPKNKEILNINELPTDAQAPLPLLQYKRRRQNDSGYIQSYVPGNSSGTGQDPSSAEKTMSTSATTTVSLEFPLSEPILTKESVRLFGVTLAHHCDSSVSPRYVKLIDDLKKQMDKVTAERETLNLEVKSAQAIINVLQSRIDSLSKANEDFKKAGNS</sequence>
<evidence type="ECO:0000259" key="7">
    <source>
        <dbReference type="PROSITE" id="PS51005"/>
    </source>
</evidence>
<evidence type="ECO:0000256" key="1">
    <source>
        <dbReference type="ARBA" id="ARBA00023015"/>
    </source>
</evidence>
<dbReference type="Gene3D" id="2.170.150.80">
    <property type="entry name" value="NAC domain"/>
    <property type="match status" value="1"/>
</dbReference>
<feature type="coiled-coil region" evidence="5">
    <location>
        <begin position="354"/>
        <end position="402"/>
    </location>
</feature>
<evidence type="ECO:0000256" key="4">
    <source>
        <dbReference type="ARBA" id="ARBA00023242"/>
    </source>
</evidence>
<evidence type="ECO:0000256" key="6">
    <source>
        <dbReference type="SAM" id="MobiDB-lite"/>
    </source>
</evidence>
<dbReference type="InterPro" id="IPR036093">
    <property type="entry name" value="NAC_dom_sf"/>
</dbReference>
<protein>
    <submittedName>
        <fullName evidence="8">NAC transcription factor 43</fullName>
    </submittedName>
</protein>
<keyword evidence="3" id="KW-0804">Transcription</keyword>
<dbReference type="AlphaFoldDB" id="A0A8K1HZD2"/>
<dbReference type="InterPro" id="IPR003441">
    <property type="entry name" value="NAC-dom"/>
</dbReference>
<keyword evidence="4" id="KW-0539">Nucleus</keyword>
<dbReference type="PANTHER" id="PTHR31744:SF210">
    <property type="entry name" value="NAC DOMAIN-CONTAINING PROTEIN 86-LIKE"/>
    <property type="match status" value="1"/>
</dbReference>
<accession>A0A8K1HZD2</accession>
<dbReference type="GO" id="GO:0003677">
    <property type="term" value="F:DNA binding"/>
    <property type="evidence" value="ECO:0007669"/>
    <property type="project" value="UniProtKB-KW"/>
</dbReference>
<organism evidence="8">
    <name type="scientific">Litchi chinensis</name>
    <name type="common">Lychee</name>
    <dbReference type="NCBI Taxonomy" id="151069"/>
    <lineage>
        <taxon>Eukaryota</taxon>
        <taxon>Viridiplantae</taxon>
        <taxon>Streptophyta</taxon>
        <taxon>Embryophyta</taxon>
        <taxon>Tracheophyta</taxon>
        <taxon>Spermatophyta</taxon>
        <taxon>Magnoliopsida</taxon>
        <taxon>eudicotyledons</taxon>
        <taxon>Gunneridae</taxon>
        <taxon>Pentapetalae</taxon>
        <taxon>rosids</taxon>
        <taxon>malvids</taxon>
        <taxon>Sapindales</taxon>
        <taxon>Sapindaceae</taxon>
        <taxon>Litchi</taxon>
    </lineage>
</organism>
<evidence type="ECO:0000256" key="3">
    <source>
        <dbReference type="ARBA" id="ARBA00023163"/>
    </source>
</evidence>
<keyword evidence="1" id="KW-0805">Transcription regulation</keyword>
<evidence type="ECO:0000313" key="8">
    <source>
        <dbReference type="EMBL" id="UBT01647.1"/>
    </source>
</evidence>
<evidence type="ECO:0000256" key="5">
    <source>
        <dbReference type="SAM" id="Coils"/>
    </source>
</evidence>
<proteinExistence type="evidence at transcript level"/>
<dbReference type="SUPFAM" id="SSF101941">
    <property type="entry name" value="NAC domain"/>
    <property type="match status" value="1"/>
</dbReference>
<keyword evidence="5" id="KW-0175">Coiled coil</keyword>
<dbReference type="PROSITE" id="PS51005">
    <property type="entry name" value="NAC"/>
    <property type="match status" value="1"/>
</dbReference>
<keyword evidence="2" id="KW-0238">DNA-binding</keyword>
<evidence type="ECO:0000256" key="2">
    <source>
        <dbReference type="ARBA" id="ARBA00023125"/>
    </source>
</evidence>
<dbReference type="GO" id="GO:0006355">
    <property type="term" value="P:regulation of DNA-templated transcription"/>
    <property type="evidence" value="ECO:0007669"/>
    <property type="project" value="InterPro"/>
</dbReference>
<dbReference type="Pfam" id="PF02365">
    <property type="entry name" value="NAM"/>
    <property type="match status" value="1"/>
</dbReference>
<name>A0A8K1HZD2_LITCN</name>
<dbReference type="EMBL" id="MT275531">
    <property type="protein sequence ID" value="UBT01647.1"/>
    <property type="molecule type" value="mRNA"/>
</dbReference>
<dbReference type="PANTHER" id="PTHR31744">
    <property type="entry name" value="PROTEIN CUP-SHAPED COTYLEDON 2-RELATED"/>
    <property type="match status" value="1"/>
</dbReference>
<feature type="domain" description="NAC" evidence="7">
    <location>
        <begin position="24"/>
        <end position="174"/>
    </location>
</feature>
<reference evidence="8" key="1">
    <citation type="submission" date="2020-03" db="EMBL/GenBank/DDBJ databases">
        <title>LcNAC40-LcVPE regulatory module contributes to fruit abscission by promoting autolytic programmed cell death in litchi.</title>
        <authorList>
            <person name="Li C."/>
            <person name="Ning X."/>
            <person name="Zhao M."/>
            <person name="Wen Z."/>
            <person name="Kou L."/>
            <person name="Ma X."/>
            <person name="Peng M."/>
            <person name="Yang Y."/>
            <person name="Wu H."/>
            <person name="Li J."/>
        </authorList>
    </citation>
    <scope>NUCLEOTIDE SEQUENCE</scope>
</reference>